<organism evidence="2 3">
    <name type="scientific">Ascidiaceihabitans donghaensis</name>
    <dbReference type="NCBI Taxonomy" id="1510460"/>
    <lineage>
        <taxon>Bacteria</taxon>
        <taxon>Pseudomonadati</taxon>
        <taxon>Pseudomonadota</taxon>
        <taxon>Alphaproteobacteria</taxon>
        <taxon>Rhodobacterales</taxon>
        <taxon>Paracoccaceae</taxon>
        <taxon>Ascidiaceihabitans</taxon>
    </lineage>
</organism>
<dbReference type="AlphaFoldDB" id="A0A2R8BF04"/>
<protein>
    <submittedName>
        <fullName evidence="2">Uncharacterized protein</fullName>
    </submittedName>
</protein>
<evidence type="ECO:0000256" key="1">
    <source>
        <dbReference type="SAM" id="MobiDB-lite"/>
    </source>
</evidence>
<sequence>MTSNGKDWRNLTSLVSAMDEEAPQIDELAQEGELS</sequence>
<feature type="compositionally biased region" description="Polar residues" evidence="1">
    <location>
        <begin position="1"/>
        <end position="15"/>
    </location>
</feature>
<evidence type="ECO:0000313" key="3">
    <source>
        <dbReference type="Proteomes" id="UP000244880"/>
    </source>
</evidence>
<accession>A0A2R8BF04</accession>
<feature type="region of interest" description="Disordered" evidence="1">
    <location>
        <begin position="1"/>
        <end position="35"/>
    </location>
</feature>
<dbReference type="Proteomes" id="UP000244880">
    <property type="component" value="Unassembled WGS sequence"/>
</dbReference>
<feature type="compositionally biased region" description="Acidic residues" evidence="1">
    <location>
        <begin position="18"/>
        <end position="35"/>
    </location>
</feature>
<keyword evidence="3" id="KW-1185">Reference proteome</keyword>
<proteinExistence type="predicted"/>
<dbReference type="EMBL" id="OMOR01000001">
    <property type="protein sequence ID" value="SPH21643.1"/>
    <property type="molecule type" value="Genomic_DNA"/>
</dbReference>
<gene>
    <name evidence="2" type="ORF">ASD8599_02395</name>
</gene>
<evidence type="ECO:0000313" key="2">
    <source>
        <dbReference type="EMBL" id="SPH21643.1"/>
    </source>
</evidence>
<reference evidence="2 3" key="1">
    <citation type="submission" date="2018-03" db="EMBL/GenBank/DDBJ databases">
        <authorList>
            <person name="Keele B.F."/>
        </authorList>
    </citation>
    <scope>NUCLEOTIDE SEQUENCE [LARGE SCALE GENOMIC DNA]</scope>
    <source>
        <strain evidence="2 3">CECT 8599</strain>
    </source>
</reference>
<name>A0A2R8BF04_9RHOB</name>